<dbReference type="GeneID" id="84903934"/>
<evidence type="ECO:0000256" key="2">
    <source>
        <dbReference type="ARBA" id="ARBA00022803"/>
    </source>
</evidence>
<dbReference type="Pfam" id="PF13181">
    <property type="entry name" value="TPR_8"/>
    <property type="match status" value="1"/>
</dbReference>
<dbReference type="RefSeq" id="WP_003148183.1">
    <property type="nucleotide sequence ID" value="NZ_JQCP01000001.1"/>
</dbReference>
<keyword evidence="6" id="KW-1185">Reference proteome</keyword>
<feature type="region of interest" description="Disordered" evidence="3">
    <location>
        <begin position="426"/>
        <end position="473"/>
    </location>
</feature>
<dbReference type="InterPro" id="IPR047150">
    <property type="entry name" value="SGT"/>
</dbReference>
<sequence length="473" mass="50769">MKQQAYEQGKAAYQSGDWLRAVTQLGQVKEAGEKNGEVDHLLGNAYMKLGQFESAAYAYNSALEDVAYGKVGALLTNRGRALLAAGQTQNAIDVLSKAVQDPSYLTPYKAYLALGSAYEQLGDTRNAGIAYRNAAVDEANPHPSGALRSLGKSFMGLGRPVDAVEAYRTALDFLTPLESQAEVYCALGLAYVAANRMSEAVDAFSHATSDASFVMPDDARAAYEAAQNAVARIRSRKPSETDAFLQAAGYGNYDPLDPMGESGELIPSAEDTGFFSLSEEDILAQDKKDRKVRRKHRHTGLKVFLVILVLLAALCGGGVFAYTQGYGWPTQQSVIEGIFSAKAQGTSGNIKQYITSTVDDKKVQEISNTLPSSGTPTISDLTKTATTSTAHVTVNTGSNGNIEYTIALVRDGIGWKVSDVVTNYVPSNGQQQTDNNQQTNGQTQTQSQSRTTNTEQTQTTQTENNSNLSHSSN</sequence>
<dbReference type="Pfam" id="PF13432">
    <property type="entry name" value="TPR_16"/>
    <property type="match status" value="2"/>
</dbReference>
<reference evidence="5 6" key="1">
    <citation type="journal article" date="2015" name="Genome Announc.">
        <title>Expanding the biotechnology potential of lactobacilli through comparative genomics of 213 strains and associated genera.</title>
        <authorList>
            <person name="Sun Z."/>
            <person name="Harris H.M."/>
            <person name="McCann A."/>
            <person name="Guo C."/>
            <person name="Argimon S."/>
            <person name="Zhang W."/>
            <person name="Yang X."/>
            <person name="Jeffery I.B."/>
            <person name="Cooney J.C."/>
            <person name="Kagawa T.F."/>
            <person name="Liu W."/>
            <person name="Song Y."/>
            <person name="Salvetti E."/>
            <person name="Wrobel A."/>
            <person name="Rasinkangas P."/>
            <person name="Parkhill J."/>
            <person name="Rea M.C."/>
            <person name="O'Sullivan O."/>
            <person name="Ritari J."/>
            <person name="Douillard F.P."/>
            <person name="Paul Ross R."/>
            <person name="Yang R."/>
            <person name="Briner A.E."/>
            <person name="Felis G.E."/>
            <person name="de Vos W.M."/>
            <person name="Barrangou R."/>
            <person name="Klaenhammer T.R."/>
            <person name="Caufield P.W."/>
            <person name="Cui Y."/>
            <person name="Zhang H."/>
            <person name="O'Toole P.W."/>
        </authorList>
    </citation>
    <scope>NUCLEOTIDE SEQUENCE [LARGE SCALE GENOMIC DNA]</scope>
    <source>
        <strain evidence="5 6">DSM 7090</strain>
    </source>
</reference>
<keyword evidence="4" id="KW-0472">Membrane</keyword>
<evidence type="ECO:0000313" key="5">
    <source>
        <dbReference type="EMBL" id="KRO03230.1"/>
    </source>
</evidence>
<keyword evidence="4" id="KW-0812">Transmembrane</keyword>
<protein>
    <submittedName>
        <fullName evidence="5">Tetratricopeptide repeat domain protein</fullName>
    </submittedName>
</protein>
<dbReference type="EMBL" id="JQCP01000001">
    <property type="protein sequence ID" value="KRO03230.1"/>
    <property type="molecule type" value="Genomic_DNA"/>
</dbReference>
<dbReference type="SMART" id="SM00028">
    <property type="entry name" value="TPR"/>
    <property type="match status" value="5"/>
</dbReference>
<feature type="transmembrane region" description="Helical" evidence="4">
    <location>
        <begin position="300"/>
        <end position="322"/>
    </location>
</feature>
<name>A0ABR5Q4Q3_9ACTN</name>
<proteinExistence type="predicted"/>
<organism evidence="5 6">
    <name type="scientific">Lancefieldella rimae</name>
    <dbReference type="NCBI Taxonomy" id="1383"/>
    <lineage>
        <taxon>Bacteria</taxon>
        <taxon>Bacillati</taxon>
        <taxon>Actinomycetota</taxon>
        <taxon>Coriobacteriia</taxon>
        <taxon>Coriobacteriales</taxon>
        <taxon>Atopobiaceae</taxon>
        <taxon>Lancefieldella</taxon>
    </lineage>
</organism>
<accession>A0ABR5Q4Q3</accession>
<keyword evidence="4" id="KW-1133">Transmembrane helix</keyword>
<comment type="caution">
    <text evidence="5">The sequence shown here is derived from an EMBL/GenBank/DDBJ whole genome shotgun (WGS) entry which is preliminary data.</text>
</comment>
<dbReference type="Proteomes" id="UP000051927">
    <property type="component" value="Unassembled WGS sequence"/>
</dbReference>
<feature type="compositionally biased region" description="Low complexity" evidence="3">
    <location>
        <begin position="427"/>
        <end position="467"/>
    </location>
</feature>
<dbReference type="PANTHER" id="PTHR45831">
    <property type="entry name" value="LD24721P"/>
    <property type="match status" value="1"/>
</dbReference>
<evidence type="ECO:0000256" key="3">
    <source>
        <dbReference type="SAM" id="MobiDB-lite"/>
    </source>
</evidence>
<evidence type="ECO:0000256" key="1">
    <source>
        <dbReference type="ARBA" id="ARBA00022737"/>
    </source>
</evidence>
<gene>
    <name evidence="5" type="ORF">IV60_GL000410</name>
</gene>
<keyword evidence="2" id="KW-0802">TPR repeat</keyword>
<dbReference type="Gene3D" id="1.25.40.10">
    <property type="entry name" value="Tetratricopeptide repeat domain"/>
    <property type="match status" value="2"/>
</dbReference>
<evidence type="ECO:0000313" key="6">
    <source>
        <dbReference type="Proteomes" id="UP000051927"/>
    </source>
</evidence>
<dbReference type="SUPFAM" id="SSF48452">
    <property type="entry name" value="TPR-like"/>
    <property type="match status" value="1"/>
</dbReference>
<evidence type="ECO:0000256" key="4">
    <source>
        <dbReference type="SAM" id="Phobius"/>
    </source>
</evidence>
<dbReference type="InterPro" id="IPR019734">
    <property type="entry name" value="TPR_rpt"/>
</dbReference>
<dbReference type="InterPro" id="IPR011990">
    <property type="entry name" value="TPR-like_helical_dom_sf"/>
</dbReference>
<keyword evidence="1" id="KW-0677">Repeat</keyword>
<dbReference type="PANTHER" id="PTHR45831:SF2">
    <property type="entry name" value="LD24721P"/>
    <property type="match status" value="1"/>
</dbReference>